<sequence length="104" mass="11320">MHAGRPPRHALLGAEQQARDGLRPDGGAGQVHGARCRKGLPEDEFRLEEIVGDHRGTPGTSARVGKEMLQGHPRPRKRPAAGDAPHPPRDRCTLLSSDTEQEPR</sequence>
<evidence type="ECO:0000256" key="1">
    <source>
        <dbReference type="SAM" id="MobiDB-lite"/>
    </source>
</evidence>
<gene>
    <name evidence="2" type="ORF">GCM10009850_099020</name>
</gene>
<reference evidence="2 3" key="1">
    <citation type="journal article" date="2019" name="Int. J. Syst. Evol. Microbiol.">
        <title>The Global Catalogue of Microorganisms (GCM) 10K type strain sequencing project: providing services to taxonomists for standard genome sequencing and annotation.</title>
        <authorList>
            <consortium name="The Broad Institute Genomics Platform"/>
            <consortium name="The Broad Institute Genome Sequencing Center for Infectious Disease"/>
            <person name="Wu L."/>
            <person name="Ma J."/>
        </authorList>
    </citation>
    <scope>NUCLEOTIDE SEQUENCE [LARGE SCALE GENOMIC DNA]</scope>
    <source>
        <strain evidence="2 3">JCM 16114</strain>
    </source>
</reference>
<evidence type="ECO:0000313" key="2">
    <source>
        <dbReference type="EMBL" id="GAA2214437.1"/>
    </source>
</evidence>
<dbReference type="EMBL" id="BAAAQX010000041">
    <property type="protein sequence ID" value="GAA2214437.1"/>
    <property type="molecule type" value="Genomic_DNA"/>
</dbReference>
<evidence type="ECO:0000313" key="3">
    <source>
        <dbReference type="Proteomes" id="UP001499843"/>
    </source>
</evidence>
<feature type="region of interest" description="Disordered" evidence="1">
    <location>
        <begin position="1"/>
        <end position="104"/>
    </location>
</feature>
<feature type="compositionally biased region" description="Basic and acidic residues" evidence="1">
    <location>
        <begin position="39"/>
        <end position="56"/>
    </location>
</feature>
<accession>A0ABN3CYU6</accession>
<dbReference type="Proteomes" id="UP001499843">
    <property type="component" value="Unassembled WGS sequence"/>
</dbReference>
<organism evidence="2 3">
    <name type="scientific">Nonomuraea monospora</name>
    <dbReference type="NCBI Taxonomy" id="568818"/>
    <lineage>
        <taxon>Bacteria</taxon>
        <taxon>Bacillati</taxon>
        <taxon>Actinomycetota</taxon>
        <taxon>Actinomycetes</taxon>
        <taxon>Streptosporangiales</taxon>
        <taxon>Streptosporangiaceae</taxon>
        <taxon>Nonomuraea</taxon>
    </lineage>
</organism>
<protein>
    <submittedName>
        <fullName evidence="2">Uncharacterized protein</fullName>
    </submittedName>
</protein>
<keyword evidence="3" id="KW-1185">Reference proteome</keyword>
<name>A0ABN3CYU6_9ACTN</name>
<comment type="caution">
    <text evidence="2">The sequence shown here is derived from an EMBL/GenBank/DDBJ whole genome shotgun (WGS) entry which is preliminary data.</text>
</comment>
<proteinExistence type="predicted"/>